<dbReference type="RefSeq" id="WP_154418677.1">
    <property type="nucleotide sequence ID" value="NZ_VUNS01000011.1"/>
</dbReference>
<evidence type="ECO:0000256" key="2">
    <source>
        <dbReference type="ARBA" id="ARBA00022679"/>
    </source>
</evidence>
<protein>
    <submittedName>
        <fullName evidence="4">UDPGP type 1 family protein</fullName>
    </submittedName>
</protein>
<dbReference type="InterPro" id="IPR039741">
    <property type="entry name" value="UDP-sugar_pyrophosphorylase"/>
</dbReference>
<dbReference type="Pfam" id="PF01704">
    <property type="entry name" value="UDPGP"/>
    <property type="match status" value="1"/>
</dbReference>
<dbReference type="PANTHER" id="PTHR11952">
    <property type="entry name" value="UDP- GLUCOSE PYROPHOSPHORYLASE"/>
    <property type="match status" value="1"/>
</dbReference>
<comment type="caution">
    <text evidence="4">The sequence shown here is derived from an EMBL/GenBank/DDBJ whole genome shotgun (WGS) entry which is preliminary data.</text>
</comment>
<comment type="similarity">
    <text evidence="1">Belongs to the UDPGP type 1 family.</text>
</comment>
<evidence type="ECO:0000313" key="5">
    <source>
        <dbReference type="Proteomes" id="UP000435649"/>
    </source>
</evidence>
<proteinExistence type="inferred from homology"/>
<accession>A0A844G5P0</accession>
<keyword evidence="5" id="KW-1185">Reference proteome</keyword>
<dbReference type="EMBL" id="VUNS01000011">
    <property type="protein sequence ID" value="MST97659.1"/>
    <property type="molecule type" value="Genomic_DNA"/>
</dbReference>
<dbReference type="Gene3D" id="3.90.550.10">
    <property type="entry name" value="Spore Coat Polysaccharide Biosynthesis Protein SpsA, Chain A"/>
    <property type="match status" value="1"/>
</dbReference>
<keyword evidence="3" id="KW-0548">Nucleotidyltransferase</keyword>
<dbReference type="SUPFAM" id="SSF53448">
    <property type="entry name" value="Nucleotide-diphospho-sugar transferases"/>
    <property type="match status" value="1"/>
</dbReference>
<evidence type="ECO:0000313" key="4">
    <source>
        <dbReference type="EMBL" id="MST97659.1"/>
    </source>
</evidence>
<dbReference type="PANTHER" id="PTHR11952:SF2">
    <property type="entry name" value="LD24639P"/>
    <property type="match status" value="1"/>
</dbReference>
<dbReference type="Proteomes" id="UP000435649">
    <property type="component" value="Unassembled WGS sequence"/>
</dbReference>
<dbReference type="AlphaFoldDB" id="A0A844G5P0"/>
<keyword evidence="2" id="KW-0808">Transferase</keyword>
<dbReference type="GO" id="GO:0070569">
    <property type="term" value="F:uridylyltransferase activity"/>
    <property type="evidence" value="ECO:0007669"/>
    <property type="project" value="InterPro"/>
</dbReference>
<name>A0A844G5P0_9BACT</name>
<gene>
    <name evidence="4" type="ORF">FYJ85_11480</name>
</gene>
<sequence>MDAYQKLLNITAAAGQDQLLRFWNELSAAEKDELAGQIEAIDFPEMTNLIRDYVLSKPKTAIPDDLGPAPYFPLKPRDAEQAALYKRAAERGVELLKAGKVSCLTVAGGQGTRLGFDGPKGTYPIGPVTGRPLFAYFAESIRRAGEKFGRPLTWYIMTSLLNREATEAFFKENGFFGLAPEQVFFFTQGTMPACGYDGKLLLASKSSLSLSPDGHGGTLLALRKSGALDRMASEGVDYLSYFQVDNPLVPVVSPLFLGLHDLEQSEMSAIMLAKTGPFEKLGNFCVTNGRLEIIEYSDLPAALAESRNPDGSLRFIAGSPAIHMISRSFIEQLTVGGSLKLPWHRADKKVPYVDDTGCLIKPDAPNAVKLESFIFDAMPLAKRTMVLEGDRSSVFAPTKNPTGVDSVESCREMLIERDAKRLEAAGVRIPRTADGRVDAKIELSPLAVFDDEDAAAYVASHGLTEIARGAELSLD</sequence>
<dbReference type="InterPro" id="IPR002618">
    <property type="entry name" value="UDPGP_fam"/>
</dbReference>
<evidence type="ECO:0000256" key="1">
    <source>
        <dbReference type="ARBA" id="ARBA00010401"/>
    </source>
</evidence>
<dbReference type="InterPro" id="IPR029044">
    <property type="entry name" value="Nucleotide-diphossugar_trans"/>
</dbReference>
<reference evidence="4 5" key="1">
    <citation type="submission" date="2019-08" db="EMBL/GenBank/DDBJ databases">
        <title>In-depth cultivation of the pig gut microbiome towards novel bacterial diversity and tailored functional studies.</title>
        <authorList>
            <person name="Wylensek D."/>
            <person name="Hitch T.C.A."/>
            <person name="Clavel T."/>
        </authorList>
    </citation>
    <scope>NUCLEOTIDE SEQUENCE [LARGE SCALE GENOMIC DNA]</scope>
    <source>
        <strain evidence="4 5">BBE-744-WT-12</strain>
    </source>
</reference>
<organism evidence="4 5">
    <name type="scientific">Victivallis lenta</name>
    <dbReference type="NCBI Taxonomy" id="2606640"/>
    <lineage>
        <taxon>Bacteria</taxon>
        <taxon>Pseudomonadati</taxon>
        <taxon>Lentisphaerota</taxon>
        <taxon>Lentisphaeria</taxon>
        <taxon>Victivallales</taxon>
        <taxon>Victivallaceae</taxon>
        <taxon>Victivallis</taxon>
    </lineage>
</organism>
<evidence type="ECO:0000256" key="3">
    <source>
        <dbReference type="ARBA" id="ARBA00022695"/>
    </source>
</evidence>